<gene>
    <name evidence="7" type="ordered locus">Lcho_1136</name>
</gene>
<dbReference type="EMBL" id="CP001013">
    <property type="protein sequence ID" value="ACB33405.1"/>
    <property type="molecule type" value="Genomic_DNA"/>
</dbReference>
<dbReference type="AlphaFoldDB" id="B1Y4G6"/>
<dbReference type="GO" id="GO:0009055">
    <property type="term" value="F:electron transfer activity"/>
    <property type="evidence" value="ECO:0007669"/>
    <property type="project" value="InterPro"/>
</dbReference>
<dbReference type="HOGENOM" id="CLU_084487_0_0_4"/>
<keyword evidence="4" id="KW-0249">Electron transport</keyword>
<keyword evidence="2" id="KW-0349">Heme</keyword>
<dbReference type="InterPro" id="IPR020942">
    <property type="entry name" value="Cyt_c_III_dom"/>
</dbReference>
<dbReference type="Pfam" id="PF02085">
    <property type="entry name" value="Cytochrom_CIII"/>
    <property type="match status" value="1"/>
</dbReference>
<dbReference type="eggNOG" id="COG3005">
    <property type="taxonomic scope" value="Bacteria"/>
</dbReference>
<evidence type="ECO:0000256" key="2">
    <source>
        <dbReference type="ARBA" id="ARBA00022617"/>
    </source>
</evidence>
<evidence type="ECO:0000313" key="8">
    <source>
        <dbReference type="Proteomes" id="UP000001693"/>
    </source>
</evidence>
<name>B1Y4G6_LEPCP</name>
<keyword evidence="3" id="KW-0479">Metal-binding</keyword>
<reference evidence="7 8" key="1">
    <citation type="submission" date="2008-03" db="EMBL/GenBank/DDBJ databases">
        <title>Complete sequence of Leptothrix cholodnii SP-6.</title>
        <authorList>
            <consortium name="US DOE Joint Genome Institute"/>
            <person name="Copeland A."/>
            <person name="Lucas S."/>
            <person name="Lapidus A."/>
            <person name="Glavina del Rio T."/>
            <person name="Dalin E."/>
            <person name="Tice H."/>
            <person name="Bruce D."/>
            <person name="Goodwin L."/>
            <person name="Pitluck S."/>
            <person name="Chertkov O."/>
            <person name="Brettin T."/>
            <person name="Detter J.C."/>
            <person name="Han C."/>
            <person name="Kuske C.R."/>
            <person name="Schmutz J."/>
            <person name="Larimer F."/>
            <person name="Land M."/>
            <person name="Hauser L."/>
            <person name="Kyrpides N."/>
            <person name="Lykidis A."/>
            <person name="Emerson D."/>
            <person name="Richardson P."/>
        </authorList>
    </citation>
    <scope>NUCLEOTIDE SEQUENCE [LARGE SCALE GENOMIC DNA]</scope>
    <source>
        <strain evidence="8">ATCC 51168 / LMG 8142 / SP-6</strain>
    </source>
</reference>
<accession>B1Y4G6</accession>
<organism evidence="7 8">
    <name type="scientific">Leptothrix cholodnii (strain ATCC 51168 / LMG 8142 / SP-6)</name>
    <name type="common">Leptothrix discophora (strain SP-6)</name>
    <dbReference type="NCBI Taxonomy" id="395495"/>
    <lineage>
        <taxon>Bacteria</taxon>
        <taxon>Pseudomonadati</taxon>
        <taxon>Pseudomonadota</taxon>
        <taxon>Betaproteobacteria</taxon>
        <taxon>Burkholderiales</taxon>
        <taxon>Sphaerotilaceae</taxon>
        <taxon>Leptothrix</taxon>
    </lineage>
</organism>
<feature type="domain" description="Class III cytochrome C" evidence="6">
    <location>
        <begin position="37"/>
        <end position="106"/>
    </location>
</feature>
<dbReference type="STRING" id="395495.Lcho_1136"/>
<evidence type="ECO:0000259" key="6">
    <source>
        <dbReference type="Pfam" id="PF02085"/>
    </source>
</evidence>
<dbReference type="GO" id="GO:0020037">
    <property type="term" value="F:heme binding"/>
    <property type="evidence" value="ECO:0007669"/>
    <property type="project" value="InterPro"/>
</dbReference>
<protein>
    <recommendedName>
        <fullName evidence="6">Class III cytochrome C domain-containing protein</fullName>
    </recommendedName>
</protein>
<evidence type="ECO:0000256" key="5">
    <source>
        <dbReference type="ARBA" id="ARBA00023004"/>
    </source>
</evidence>
<dbReference type="OrthoDB" id="9814800at2"/>
<dbReference type="RefSeq" id="WP_012346167.1">
    <property type="nucleotide sequence ID" value="NC_010524.1"/>
</dbReference>
<dbReference type="GO" id="GO:0046872">
    <property type="term" value="F:metal ion binding"/>
    <property type="evidence" value="ECO:0007669"/>
    <property type="project" value="UniProtKB-KW"/>
</dbReference>
<evidence type="ECO:0000256" key="1">
    <source>
        <dbReference type="ARBA" id="ARBA00022448"/>
    </source>
</evidence>
<dbReference type="InterPro" id="IPR036280">
    <property type="entry name" value="Multihaem_cyt_sf"/>
</dbReference>
<sequence precursor="true">MTRRWLLALISINLLALLALVFIYPHLMVAPGALVAGHADVAGDCFACHAPLRGADSQRCVACHAVPDIGLRTTKGVAMATPAVKVSFHQDLIEKDCIACHTDHAGPKLTHRARKPFSHTLLQVASRERCESCHKAPTNNVHRDLSVGCAQCHETGGWTPATFDHALLAKAVLNRCEGCHKAPTDSLHRQIQGNCGQCHEQQRWKPATFDHDKLFLLDDDHNAKCVTCHVNSDYSRYTCYGCHEHTLANVREEHEEEGIRNFSNCVECHRSADEEPRKNGGGKRRERD</sequence>
<keyword evidence="8" id="KW-1185">Reference proteome</keyword>
<dbReference type="Proteomes" id="UP000001693">
    <property type="component" value="Chromosome"/>
</dbReference>
<dbReference type="KEGG" id="lch:Lcho_1136"/>
<dbReference type="SUPFAM" id="SSF48695">
    <property type="entry name" value="Multiheme cytochromes"/>
    <property type="match status" value="1"/>
</dbReference>
<dbReference type="Gene3D" id="3.90.10.10">
    <property type="entry name" value="Cytochrome C3"/>
    <property type="match status" value="2"/>
</dbReference>
<proteinExistence type="predicted"/>
<evidence type="ECO:0000256" key="4">
    <source>
        <dbReference type="ARBA" id="ARBA00022982"/>
    </source>
</evidence>
<keyword evidence="5" id="KW-0408">Iron</keyword>
<evidence type="ECO:0000256" key="3">
    <source>
        <dbReference type="ARBA" id="ARBA00022723"/>
    </source>
</evidence>
<keyword evidence="1" id="KW-0813">Transport</keyword>
<evidence type="ECO:0000313" key="7">
    <source>
        <dbReference type="EMBL" id="ACB33405.1"/>
    </source>
</evidence>